<dbReference type="InterPro" id="IPR001789">
    <property type="entry name" value="Sig_transdc_resp-reg_receiver"/>
</dbReference>
<organism evidence="2">
    <name type="scientific">marine sediment metagenome</name>
    <dbReference type="NCBI Taxonomy" id="412755"/>
    <lineage>
        <taxon>unclassified sequences</taxon>
        <taxon>metagenomes</taxon>
        <taxon>ecological metagenomes</taxon>
    </lineage>
</organism>
<sequence length="65" mass="7550">MKKVLVIDDDVLLVRLIEYNLSQVGVEVIKAYTGYEGISLARTRHLVKHQFRESDDDIKWSAQFV</sequence>
<evidence type="ECO:0000259" key="1">
    <source>
        <dbReference type="PROSITE" id="PS50110"/>
    </source>
</evidence>
<dbReference type="PROSITE" id="PS50110">
    <property type="entry name" value="RESPONSE_REGULATORY"/>
    <property type="match status" value="1"/>
</dbReference>
<gene>
    <name evidence="2" type="ORF">S12H4_10561</name>
</gene>
<protein>
    <recommendedName>
        <fullName evidence="1">Response regulatory domain-containing protein</fullName>
    </recommendedName>
</protein>
<dbReference type="Gene3D" id="3.40.50.2300">
    <property type="match status" value="1"/>
</dbReference>
<feature type="domain" description="Response regulatory" evidence="1">
    <location>
        <begin position="3"/>
        <end position="65"/>
    </location>
</feature>
<name>X1RLY1_9ZZZZ</name>
<dbReference type="AlphaFoldDB" id="X1RLY1"/>
<accession>X1RLY1</accession>
<reference evidence="2" key="1">
    <citation type="journal article" date="2014" name="Front. Microbiol.">
        <title>High frequency of phylogenetically diverse reductive dehalogenase-homologous genes in deep subseafloor sedimentary metagenomes.</title>
        <authorList>
            <person name="Kawai M."/>
            <person name="Futagami T."/>
            <person name="Toyoda A."/>
            <person name="Takaki Y."/>
            <person name="Nishi S."/>
            <person name="Hori S."/>
            <person name="Arai W."/>
            <person name="Tsubouchi T."/>
            <person name="Morono Y."/>
            <person name="Uchiyama I."/>
            <person name="Ito T."/>
            <person name="Fujiyama A."/>
            <person name="Inagaki F."/>
            <person name="Takami H."/>
        </authorList>
    </citation>
    <scope>NUCLEOTIDE SEQUENCE</scope>
    <source>
        <strain evidence="2">Expedition CK06-06</strain>
    </source>
</reference>
<evidence type="ECO:0000313" key="2">
    <source>
        <dbReference type="EMBL" id="GAI64185.1"/>
    </source>
</evidence>
<comment type="caution">
    <text evidence="2">The sequence shown here is derived from an EMBL/GenBank/DDBJ whole genome shotgun (WGS) entry which is preliminary data.</text>
</comment>
<dbReference type="GO" id="GO:0000160">
    <property type="term" value="P:phosphorelay signal transduction system"/>
    <property type="evidence" value="ECO:0007669"/>
    <property type="project" value="InterPro"/>
</dbReference>
<dbReference type="SUPFAM" id="SSF52172">
    <property type="entry name" value="CheY-like"/>
    <property type="match status" value="1"/>
</dbReference>
<dbReference type="EMBL" id="BARW01004540">
    <property type="protein sequence ID" value="GAI64185.1"/>
    <property type="molecule type" value="Genomic_DNA"/>
</dbReference>
<proteinExistence type="predicted"/>
<dbReference type="InterPro" id="IPR011006">
    <property type="entry name" value="CheY-like_superfamily"/>
</dbReference>